<feature type="region of interest" description="Disordered" evidence="1">
    <location>
        <begin position="77"/>
        <end position="101"/>
    </location>
</feature>
<reference evidence="2 3" key="1">
    <citation type="submission" date="2024-06" db="EMBL/GenBank/DDBJ databases">
        <title>The draft genome of Grus japonensis, version 3.</title>
        <authorList>
            <person name="Nabeshima K."/>
            <person name="Suzuki S."/>
            <person name="Onuma M."/>
        </authorList>
    </citation>
    <scope>NUCLEOTIDE SEQUENCE [LARGE SCALE GENOMIC DNA]</scope>
    <source>
        <strain evidence="2 3">451A</strain>
    </source>
</reference>
<dbReference type="AlphaFoldDB" id="A0ABC9WR94"/>
<evidence type="ECO:0000313" key="2">
    <source>
        <dbReference type="EMBL" id="GAB0187823.1"/>
    </source>
</evidence>
<feature type="compositionally biased region" description="Low complexity" evidence="1">
    <location>
        <begin position="92"/>
        <end position="101"/>
    </location>
</feature>
<accession>A0ABC9WR94</accession>
<proteinExistence type="predicted"/>
<evidence type="ECO:0000256" key="1">
    <source>
        <dbReference type="SAM" id="MobiDB-lite"/>
    </source>
</evidence>
<protein>
    <submittedName>
        <fullName evidence="2">Ral GTPase-activating protein subunit alpha-2</fullName>
    </submittedName>
</protein>
<dbReference type="EMBL" id="BAAFJT010000003">
    <property type="protein sequence ID" value="GAB0187823.1"/>
    <property type="molecule type" value="Genomic_DNA"/>
</dbReference>
<keyword evidence="3" id="KW-1185">Reference proteome</keyword>
<evidence type="ECO:0000313" key="3">
    <source>
        <dbReference type="Proteomes" id="UP001623348"/>
    </source>
</evidence>
<organism evidence="2 3">
    <name type="scientific">Grus japonensis</name>
    <name type="common">Japanese crane</name>
    <name type="synonym">Red-crowned crane</name>
    <dbReference type="NCBI Taxonomy" id="30415"/>
    <lineage>
        <taxon>Eukaryota</taxon>
        <taxon>Metazoa</taxon>
        <taxon>Chordata</taxon>
        <taxon>Craniata</taxon>
        <taxon>Vertebrata</taxon>
        <taxon>Euteleostomi</taxon>
        <taxon>Archelosauria</taxon>
        <taxon>Archosauria</taxon>
        <taxon>Dinosauria</taxon>
        <taxon>Saurischia</taxon>
        <taxon>Theropoda</taxon>
        <taxon>Coelurosauria</taxon>
        <taxon>Aves</taxon>
        <taxon>Neognathae</taxon>
        <taxon>Neoaves</taxon>
        <taxon>Gruiformes</taxon>
        <taxon>Gruidae</taxon>
        <taxon>Grus</taxon>
    </lineage>
</organism>
<feature type="compositionally biased region" description="Basic residues" evidence="1">
    <location>
        <begin position="81"/>
        <end position="91"/>
    </location>
</feature>
<gene>
    <name evidence="2" type="ORF">GRJ2_001247600</name>
</gene>
<dbReference type="Proteomes" id="UP001623348">
    <property type="component" value="Unassembled WGS sequence"/>
</dbReference>
<sequence length="101" mass="10762">MFRTVKRHWAVLVPSFPCPCPAWLVLLRIRATPSVELIRICNGLVTAIAAGCLTTSASADLTVTIGIELADQTSPTLPRASKSRVSGKLRRSASALSKSSN</sequence>
<name>A0ABC9WR94_GRUJA</name>
<comment type="caution">
    <text evidence="2">The sequence shown here is derived from an EMBL/GenBank/DDBJ whole genome shotgun (WGS) entry which is preliminary data.</text>
</comment>